<reference evidence="1 2" key="1">
    <citation type="submission" date="2024-05" db="EMBL/GenBank/DDBJ databases">
        <title>Genome sequencing and assembly of Indian major carp, Cirrhinus mrigala (Hamilton, 1822).</title>
        <authorList>
            <person name="Mohindra V."/>
            <person name="Chowdhury L.M."/>
            <person name="Lal K."/>
            <person name="Jena J.K."/>
        </authorList>
    </citation>
    <scope>NUCLEOTIDE SEQUENCE [LARGE SCALE GENOMIC DNA]</scope>
    <source>
        <strain evidence="1">CM1030</strain>
        <tissue evidence="1">Blood</tissue>
    </source>
</reference>
<sequence length="100" mass="11302">MSFLVSREFCHATPGNPLTSPETPDLTLPIKEARFSAGITIVKIICCCLCLWLITCLHGNSALVEKSRLGLRTCWTVFSWRFRYRTALLFIALTDSNAHR</sequence>
<evidence type="ECO:0000313" key="1">
    <source>
        <dbReference type="EMBL" id="KAL0146750.1"/>
    </source>
</evidence>
<dbReference type="AlphaFoldDB" id="A0ABD0MAF2"/>
<gene>
    <name evidence="1" type="ORF">M9458_058090</name>
</gene>
<dbReference type="Proteomes" id="UP001529510">
    <property type="component" value="Unassembled WGS sequence"/>
</dbReference>
<proteinExistence type="predicted"/>
<evidence type="ECO:0000313" key="2">
    <source>
        <dbReference type="Proteomes" id="UP001529510"/>
    </source>
</evidence>
<accession>A0ABD0MAF2</accession>
<organism evidence="1 2">
    <name type="scientific">Cirrhinus mrigala</name>
    <name type="common">Mrigala</name>
    <dbReference type="NCBI Taxonomy" id="683832"/>
    <lineage>
        <taxon>Eukaryota</taxon>
        <taxon>Metazoa</taxon>
        <taxon>Chordata</taxon>
        <taxon>Craniata</taxon>
        <taxon>Vertebrata</taxon>
        <taxon>Euteleostomi</taxon>
        <taxon>Actinopterygii</taxon>
        <taxon>Neopterygii</taxon>
        <taxon>Teleostei</taxon>
        <taxon>Ostariophysi</taxon>
        <taxon>Cypriniformes</taxon>
        <taxon>Cyprinidae</taxon>
        <taxon>Labeoninae</taxon>
        <taxon>Labeonini</taxon>
        <taxon>Cirrhinus</taxon>
    </lineage>
</organism>
<keyword evidence="2" id="KW-1185">Reference proteome</keyword>
<dbReference type="EMBL" id="JAMKFB020000908">
    <property type="protein sequence ID" value="KAL0146750.1"/>
    <property type="molecule type" value="Genomic_DNA"/>
</dbReference>
<protein>
    <submittedName>
        <fullName evidence="1">Uncharacterized protein</fullName>
    </submittedName>
</protein>
<comment type="caution">
    <text evidence="1">The sequence shown here is derived from an EMBL/GenBank/DDBJ whole genome shotgun (WGS) entry which is preliminary data.</text>
</comment>
<name>A0ABD0MAF2_CIRMR</name>